<gene>
    <name evidence="1" type="ORF">POM88_033421</name>
</gene>
<dbReference type="Proteomes" id="UP001237642">
    <property type="component" value="Unassembled WGS sequence"/>
</dbReference>
<dbReference type="AlphaFoldDB" id="A0AAD8I223"/>
<reference evidence="1" key="2">
    <citation type="submission" date="2023-05" db="EMBL/GenBank/DDBJ databases">
        <authorList>
            <person name="Schelkunov M.I."/>
        </authorList>
    </citation>
    <scope>NUCLEOTIDE SEQUENCE</scope>
    <source>
        <strain evidence="1">Hsosn_3</strain>
        <tissue evidence="1">Leaf</tissue>
    </source>
</reference>
<dbReference type="PANTHER" id="PTHR31719:SF179">
    <property type="entry name" value="OS08G0148400 PROTEIN"/>
    <property type="match status" value="1"/>
</dbReference>
<dbReference type="SUPFAM" id="SSF101941">
    <property type="entry name" value="NAC domain"/>
    <property type="match status" value="1"/>
</dbReference>
<dbReference type="GO" id="GO:0006355">
    <property type="term" value="P:regulation of DNA-templated transcription"/>
    <property type="evidence" value="ECO:0007669"/>
    <property type="project" value="InterPro"/>
</dbReference>
<keyword evidence="2" id="KW-1185">Reference proteome</keyword>
<dbReference type="EMBL" id="JAUIZM010000007">
    <property type="protein sequence ID" value="KAK1377228.1"/>
    <property type="molecule type" value="Genomic_DNA"/>
</dbReference>
<protein>
    <recommendedName>
        <fullName evidence="3">NAC domain-containing protein</fullName>
    </recommendedName>
</protein>
<organism evidence="1 2">
    <name type="scientific">Heracleum sosnowskyi</name>
    <dbReference type="NCBI Taxonomy" id="360622"/>
    <lineage>
        <taxon>Eukaryota</taxon>
        <taxon>Viridiplantae</taxon>
        <taxon>Streptophyta</taxon>
        <taxon>Embryophyta</taxon>
        <taxon>Tracheophyta</taxon>
        <taxon>Spermatophyta</taxon>
        <taxon>Magnoliopsida</taxon>
        <taxon>eudicotyledons</taxon>
        <taxon>Gunneridae</taxon>
        <taxon>Pentapetalae</taxon>
        <taxon>asterids</taxon>
        <taxon>campanulids</taxon>
        <taxon>Apiales</taxon>
        <taxon>Apiaceae</taxon>
        <taxon>Apioideae</taxon>
        <taxon>apioid superclade</taxon>
        <taxon>Tordylieae</taxon>
        <taxon>Tordyliinae</taxon>
        <taxon>Heracleum</taxon>
    </lineage>
</organism>
<comment type="caution">
    <text evidence="1">The sequence shown here is derived from an EMBL/GenBank/DDBJ whole genome shotgun (WGS) entry which is preliminary data.</text>
</comment>
<dbReference type="GO" id="GO:0003677">
    <property type="term" value="F:DNA binding"/>
    <property type="evidence" value="ECO:0007669"/>
    <property type="project" value="InterPro"/>
</dbReference>
<name>A0AAD8I223_9APIA</name>
<dbReference type="Gene3D" id="2.170.150.80">
    <property type="entry name" value="NAC domain"/>
    <property type="match status" value="1"/>
</dbReference>
<evidence type="ECO:0000313" key="1">
    <source>
        <dbReference type="EMBL" id="KAK1377228.1"/>
    </source>
</evidence>
<accession>A0AAD8I223</accession>
<dbReference type="InterPro" id="IPR036093">
    <property type="entry name" value="NAC_dom_sf"/>
</dbReference>
<proteinExistence type="predicted"/>
<evidence type="ECO:0008006" key="3">
    <source>
        <dbReference type="Google" id="ProtNLM"/>
    </source>
</evidence>
<dbReference type="PANTHER" id="PTHR31719">
    <property type="entry name" value="NAC TRANSCRIPTION FACTOR 56"/>
    <property type="match status" value="1"/>
</dbReference>
<evidence type="ECO:0000313" key="2">
    <source>
        <dbReference type="Proteomes" id="UP001237642"/>
    </source>
</evidence>
<reference evidence="1" key="1">
    <citation type="submission" date="2023-02" db="EMBL/GenBank/DDBJ databases">
        <title>Genome of toxic invasive species Heracleum sosnowskyi carries increased number of genes despite the absence of recent whole-genome duplications.</title>
        <authorList>
            <person name="Schelkunov M."/>
            <person name="Shtratnikova V."/>
            <person name="Makarenko M."/>
            <person name="Klepikova A."/>
            <person name="Omelchenko D."/>
            <person name="Novikova G."/>
            <person name="Obukhova E."/>
            <person name="Bogdanov V."/>
            <person name="Penin A."/>
            <person name="Logacheva M."/>
        </authorList>
    </citation>
    <scope>NUCLEOTIDE SEQUENCE</scope>
    <source>
        <strain evidence="1">Hsosn_3</strain>
        <tissue evidence="1">Leaf</tissue>
    </source>
</reference>
<sequence>MQYHYSCFYTCKTEMHHPRLQLWKEKPTKIVSSGTSETYQGYVENGWYFFMARDGECANGDGHWKATGDEKTEKRHKTNWIMHEFRVTACPSTYTCQDDTRLDDWVLCRIYREDDKYKRVPKKIQNENSAYKVYSPFEILSESKFGHNVEEFYSPIFEHGGILSLEYIVAS</sequence>